<reference evidence="2 3" key="1">
    <citation type="submission" date="2019-03" db="EMBL/GenBank/DDBJ databases">
        <title>Genomic Encyclopedia of Type Strains, Phase IV (KMG-IV): sequencing the most valuable type-strain genomes for metagenomic binning, comparative biology and taxonomic classification.</title>
        <authorList>
            <person name="Goeker M."/>
        </authorList>
    </citation>
    <scope>NUCLEOTIDE SEQUENCE [LARGE SCALE GENOMIC DNA]</scope>
    <source>
        <strain evidence="2 3">DSM 11901</strain>
    </source>
</reference>
<dbReference type="EMBL" id="SNXW01000012">
    <property type="protein sequence ID" value="TDP79514.1"/>
    <property type="molecule type" value="Genomic_DNA"/>
</dbReference>
<gene>
    <name evidence="2" type="ORF">EV672_1123</name>
</gene>
<keyword evidence="3" id="KW-1185">Reference proteome</keyword>
<feature type="signal peptide" evidence="1">
    <location>
        <begin position="1"/>
        <end position="18"/>
    </location>
</feature>
<name>A0A4R6R1L4_9BURK</name>
<accession>A0A4R6R1L4</accession>
<dbReference type="OrthoDB" id="9153598at2"/>
<evidence type="ECO:0000313" key="3">
    <source>
        <dbReference type="Proteomes" id="UP000294593"/>
    </source>
</evidence>
<dbReference type="PROSITE" id="PS51257">
    <property type="entry name" value="PROKAR_LIPOPROTEIN"/>
    <property type="match status" value="1"/>
</dbReference>
<proteinExistence type="predicted"/>
<dbReference type="AlphaFoldDB" id="A0A4R6R1L4"/>
<evidence type="ECO:0000256" key="1">
    <source>
        <dbReference type="SAM" id="SignalP"/>
    </source>
</evidence>
<evidence type="ECO:0008006" key="4">
    <source>
        <dbReference type="Google" id="ProtNLM"/>
    </source>
</evidence>
<feature type="chain" id="PRO_5020583975" description="Lipoprotein" evidence="1">
    <location>
        <begin position="19"/>
        <end position="115"/>
    </location>
</feature>
<comment type="caution">
    <text evidence="2">The sequence shown here is derived from an EMBL/GenBank/DDBJ whole genome shotgun (WGS) entry which is preliminary data.</text>
</comment>
<organism evidence="2 3">
    <name type="scientific">Aquabacterium commune</name>
    <dbReference type="NCBI Taxonomy" id="70586"/>
    <lineage>
        <taxon>Bacteria</taxon>
        <taxon>Pseudomonadati</taxon>
        <taxon>Pseudomonadota</taxon>
        <taxon>Betaproteobacteria</taxon>
        <taxon>Burkholderiales</taxon>
        <taxon>Aquabacterium</taxon>
    </lineage>
</organism>
<dbReference type="Proteomes" id="UP000294593">
    <property type="component" value="Unassembled WGS sequence"/>
</dbReference>
<keyword evidence="1" id="KW-0732">Signal</keyword>
<sequence>MLKLKIALVVVFAALTTACTTGPQVSSNAYSQGWRRAQVVAIEKDQLAVRSSKEDCRMALGAEAGKTRFAVASYSYGGNPNLRAKRIVAIPNDVDVEVGDWVEVSITDCRLALRK</sequence>
<protein>
    <recommendedName>
        <fullName evidence="4">Lipoprotein</fullName>
    </recommendedName>
</protein>
<evidence type="ECO:0000313" key="2">
    <source>
        <dbReference type="EMBL" id="TDP79514.1"/>
    </source>
</evidence>
<dbReference type="RefSeq" id="WP_133611061.1">
    <property type="nucleotide sequence ID" value="NZ_JBASTO010000010.1"/>
</dbReference>